<gene>
    <name evidence="2" type="ORF">GTP44_07545</name>
</gene>
<accession>A0A6L8MHW2</accession>
<dbReference type="CDD" id="cd00093">
    <property type="entry name" value="HTH_XRE"/>
    <property type="match status" value="1"/>
</dbReference>
<dbReference type="Proteomes" id="UP000474565">
    <property type="component" value="Unassembled WGS sequence"/>
</dbReference>
<organism evidence="2 3">
    <name type="scientific">Duganella lactea</name>
    <dbReference type="NCBI Taxonomy" id="2692173"/>
    <lineage>
        <taxon>Bacteria</taxon>
        <taxon>Pseudomonadati</taxon>
        <taxon>Pseudomonadota</taxon>
        <taxon>Betaproteobacteria</taxon>
        <taxon>Burkholderiales</taxon>
        <taxon>Oxalobacteraceae</taxon>
        <taxon>Telluria group</taxon>
        <taxon>Duganella</taxon>
    </lineage>
</organism>
<comment type="caution">
    <text evidence="2">The sequence shown here is derived from an EMBL/GenBank/DDBJ whole genome shotgun (WGS) entry which is preliminary data.</text>
</comment>
<dbReference type="InterPro" id="IPR010982">
    <property type="entry name" value="Lambda_DNA-bd_dom_sf"/>
</dbReference>
<feature type="domain" description="HTH cro/C1-type" evidence="1">
    <location>
        <begin position="9"/>
        <end position="62"/>
    </location>
</feature>
<dbReference type="AlphaFoldDB" id="A0A6L8MHW2"/>
<evidence type="ECO:0000313" key="2">
    <source>
        <dbReference type="EMBL" id="MYM81811.1"/>
    </source>
</evidence>
<evidence type="ECO:0000259" key="1">
    <source>
        <dbReference type="PROSITE" id="PS50943"/>
    </source>
</evidence>
<proteinExistence type="predicted"/>
<dbReference type="SMART" id="SM00530">
    <property type="entry name" value="HTH_XRE"/>
    <property type="match status" value="1"/>
</dbReference>
<evidence type="ECO:0000313" key="3">
    <source>
        <dbReference type="Proteomes" id="UP000474565"/>
    </source>
</evidence>
<dbReference type="SUPFAM" id="SSF47413">
    <property type="entry name" value="lambda repressor-like DNA-binding domains"/>
    <property type="match status" value="1"/>
</dbReference>
<name>A0A6L8MHW2_9BURK</name>
<sequence length="105" mass="11759">MKLRVGRALAAARGARGWSQPHVAQLLGIDSETISRIERGHVVRLDRLYDLALLYEVPMASLFYDAPGVKQDHLEELVSAVKLLDEKNREWLLQAVRAVVSKPEG</sequence>
<protein>
    <submittedName>
        <fullName evidence="2">Helix-turn-helix domain-containing protein</fullName>
    </submittedName>
</protein>
<dbReference type="EMBL" id="WWCP01000006">
    <property type="protein sequence ID" value="MYM81811.1"/>
    <property type="molecule type" value="Genomic_DNA"/>
</dbReference>
<dbReference type="Gene3D" id="1.10.260.40">
    <property type="entry name" value="lambda repressor-like DNA-binding domains"/>
    <property type="match status" value="1"/>
</dbReference>
<reference evidence="2 3" key="1">
    <citation type="submission" date="2019-12" db="EMBL/GenBank/DDBJ databases">
        <title>Novel species isolated from a subtropical stream in China.</title>
        <authorList>
            <person name="Lu H."/>
        </authorList>
    </citation>
    <scope>NUCLEOTIDE SEQUENCE [LARGE SCALE GENOMIC DNA]</scope>
    <source>
        <strain evidence="2 3">FT50W</strain>
    </source>
</reference>
<dbReference type="GO" id="GO:0003677">
    <property type="term" value="F:DNA binding"/>
    <property type="evidence" value="ECO:0007669"/>
    <property type="project" value="InterPro"/>
</dbReference>
<dbReference type="InterPro" id="IPR001387">
    <property type="entry name" value="Cro/C1-type_HTH"/>
</dbReference>
<dbReference type="Pfam" id="PF13560">
    <property type="entry name" value="HTH_31"/>
    <property type="match status" value="1"/>
</dbReference>
<dbReference type="PROSITE" id="PS50943">
    <property type="entry name" value="HTH_CROC1"/>
    <property type="match status" value="1"/>
</dbReference>